<proteinExistence type="predicted"/>
<dbReference type="AlphaFoldDB" id="X0TC82"/>
<gene>
    <name evidence="1" type="ORF">S01H1_08076</name>
</gene>
<accession>X0TC82</accession>
<protein>
    <submittedName>
        <fullName evidence="1">Uncharacterized protein</fullName>
    </submittedName>
</protein>
<comment type="caution">
    <text evidence="1">The sequence shown here is derived from an EMBL/GenBank/DDBJ whole genome shotgun (WGS) entry which is preliminary data.</text>
</comment>
<evidence type="ECO:0000313" key="1">
    <source>
        <dbReference type="EMBL" id="GAF73675.1"/>
    </source>
</evidence>
<sequence length="62" mass="7134">MKCLDCDTEYSDPNQTICEYCGSELTKEKEPVTSRPASKIDRFLAETGLKELYQKIKKSLKE</sequence>
<organism evidence="1">
    <name type="scientific">marine sediment metagenome</name>
    <dbReference type="NCBI Taxonomy" id="412755"/>
    <lineage>
        <taxon>unclassified sequences</taxon>
        <taxon>metagenomes</taxon>
        <taxon>ecological metagenomes</taxon>
    </lineage>
</organism>
<name>X0TC82_9ZZZZ</name>
<reference evidence="1" key="1">
    <citation type="journal article" date="2014" name="Front. Microbiol.">
        <title>High frequency of phylogenetically diverse reductive dehalogenase-homologous genes in deep subseafloor sedimentary metagenomes.</title>
        <authorList>
            <person name="Kawai M."/>
            <person name="Futagami T."/>
            <person name="Toyoda A."/>
            <person name="Takaki Y."/>
            <person name="Nishi S."/>
            <person name="Hori S."/>
            <person name="Arai W."/>
            <person name="Tsubouchi T."/>
            <person name="Morono Y."/>
            <person name="Uchiyama I."/>
            <person name="Ito T."/>
            <person name="Fujiyama A."/>
            <person name="Inagaki F."/>
            <person name="Takami H."/>
        </authorList>
    </citation>
    <scope>NUCLEOTIDE SEQUENCE</scope>
    <source>
        <strain evidence="1">Expedition CK06-06</strain>
    </source>
</reference>
<dbReference type="EMBL" id="BARS01004143">
    <property type="protein sequence ID" value="GAF73675.1"/>
    <property type="molecule type" value="Genomic_DNA"/>
</dbReference>